<dbReference type="Pfam" id="PF09588">
    <property type="entry name" value="YqaJ"/>
    <property type="match status" value="1"/>
</dbReference>
<dbReference type="InterPro" id="IPR011604">
    <property type="entry name" value="PDDEXK-like_dom_sf"/>
</dbReference>
<dbReference type="Proteomes" id="UP000291151">
    <property type="component" value="Chromosome"/>
</dbReference>
<dbReference type="NCBIfam" id="TIGR03033">
    <property type="entry name" value="phage_rel_nuc"/>
    <property type="match status" value="1"/>
</dbReference>
<keyword evidence="4" id="KW-1185">Reference proteome</keyword>
<dbReference type="InterPro" id="IPR017482">
    <property type="entry name" value="Lambda-type_endonuclease"/>
</dbReference>
<sequence>MVSAISTLEMDRQEWLEARTKGLGGSDAAIVLGLNKWKTPFELWLEKTGQVTTQESQSEAAYWGTMLEDMVAKEFEIRSGKKVRRRNAMFQHPEYPFIIANVDRMVVGEKAILECKTTSAYNADEWKNDEIPETYIVQVQHYLGVLGPEYERAYIAVLIGGQKFLWKEIERDDELINMIFETEKHFWHEHVEKNIPPKLDGSSAAEEYLKKRYADAERGKTVDLKHEYKSKIEELLSLKETIKQLEEQEKALENEIKNELKDAEYGMVGNYQISWKPIVSNKVDSKKLKEKFPHVYEQVIKQSSYRKFGIKQIS</sequence>
<dbReference type="AlphaFoldDB" id="A0A4P6UWR0"/>
<proteinExistence type="predicted"/>
<dbReference type="InterPro" id="IPR011335">
    <property type="entry name" value="Restrct_endonuc-II-like"/>
</dbReference>
<name>A0A4P6UWR0_9BACL</name>
<dbReference type="EMBL" id="CP036528">
    <property type="protein sequence ID" value="QBK26716.1"/>
    <property type="molecule type" value="Genomic_DNA"/>
</dbReference>
<evidence type="ECO:0000256" key="1">
    <source>
        <dbReference type="SAM" id="Coils"/>
    </source>
</evidence>
<dbReference type="Gene3D" id="3.90.320.10">
    <property type="match status" value="1"/>
</dbReference>
<dbReference type="InterPro" id="IPR051703">
    <property type="entry name" value="NF-kappa-B_Signaling_Reg"/>
</dbReference>
<protein>
    <recommendedName>
        <fullName evidence="2">YqaJ viral recombinase domain-containing protein</fullName>
    </recommendedName>
</protein>
<keyword evidence="1" id="KW-0175">Coiled coil</keyword>
<dbReference type="PANTHER" id="PTHR46609">
    <property type="entry name" value="EXONUCLEASE, PHAGE-TYPE/RECB, C-TERMINAL DOMAIN-CONTAINING PROTEIN"/>
    <property type="match status" value="1"/>
</dbReference>
<organism evidence="3 4">
    <name type="scientific">Ureibacillus thermophilus</name>
    <dbReference type="NCBI Taxonomy" id="367743"/>
    <lineage>
        <taxon>Bacteria</taxon>
        <taxon>Bacillati</taxon>
        <taxon>Bacillota</taxon>
        <taxon>Bacilli</taxon>
        <taxon>Bacillales</taxon>
        <taxon>Caryophanaceae</taxon>
        <taxon>Ureibacillus</taxon>
    </lineage>
</organism>
<dbReference type="RefSeq" id="WP_208650399.1">
    <property type="nucleotide sequence ID" value="NZ_CP036528.1"/>
</dbReference>
<dbReference type="SUPFAM" id="SSF52980">
    <property type="entry name" value="Restriction endonuclease-like"/>
    <property type="match status" value="1"/>
</dbReference>
<evidence type="ECO:0000313" key="3">
    <source>
        <dbReference type="EMBL" id="QBK26716.1"/>
    </source>
</evidence>
<reference evidence="3 4" key="1">
    <citation type="submission" date="2019-02" db="EMBL/GenBank/DDBJ databases">
        <title>Ureibacillus thermophilus.</title>
        <authorList>
            <person name="Sunny J.S."/>
            <person name="Natarajan A."/>
            <person name="Saleena L.M."/>
        </authorList>
    </citation>
    <scope>NUCLEOTIDE SEQUENCE [LARGE SCALE GENOMIC DNA]</scope>
    <source>
        <strain evidence="3 4">LM102</strain>
    </source>
</reference>
<gene>
    <name evidence="3" type="ORF">DKZ56_13180</name>
</gene>
<feature type="domain" description="YqaJ viral recombinase" evidence="2">
    <location>
        <begin position="14"/>
        <end position="145"/>
    </location>
</feature>
<dbReference type="KEGG" id="uth:DKZ56_13180"/>
<accession>A0A4P6UWR0</accession>
<evidence type="ECO:0000313" key="4">
    <source>
        <dbReference type="Proteomes" id="UP000291151"/>
    </source>
</evidence>
<dbReference type="InterPro" id="IPR019080">
    <property type="entry name" value="YqaJ_viral_recombinase"/>
</dbReference>
<dbReference type="PANTHER" id="PTHR46609:SF6">
    <property type="entry name" value="EXONUCLEASE, PHAGE-TYPE_RECB, C-TERMINAL DOMAIN-CONTAINING PROTEIN-RELATED"/>
    <property type="match status" value="1"/>
</dbReference>
<feature type="coiled-coil region" evidence="1">
    <location>
        <begin position="228"/>
        <end position="262"/>
    </location>
</feature>
<evidence type="ECO:0000259" key="2">
    <source>
        <dbReference type="Pfam" id="PF09588"/>
    </source>
</evidence>